<dbReference type="RefSeq" id="WP_011076859.1">
    <property type="nucleotide sequence ID" value="NC_004432.1"/>
</dbReference>
<dbReference type="KEGG" id="mpe:MYPE330"/>
<gene>
    <name evidence="1" type="ordered locus">MYPE330</name>
</gene>
<dbReference type="InParanoid" id="Q8EX17"/>
<organism evidence="1 2">
    <name type="scientific">Malacoplasma penetrans (strain HF-2)</name>
    <name type="common">Mycoplasma penetrans</name>
    <dbReference type="NCBI Taxonomy" id="272633"/>
    <lineage>
        <taxon>Bacteria</taxon>
        <taxon>Bacillati</taxon>
        <taxon>Mycoplasmatota</taxon>
        <taxon>Mycoplasmoidales</taxon>
        <taxon>Mycoplasmoidaceae</taxon>
        <taxon>Malacoplasma</taxon>
    </lineage>
</organism>
<evidence type="ECO:0000313" key="1">
    <source>
        <dbReference type="EMBL" id="BAC43823.1"/>
    </source>
</evidence>
<sequence length="338" mass="35352">MYRNKKKMIIVGATSVGVLAVFGVSAWAIINQSYKTPLDSVSGARVSGATVFLGDNGQFQYGKMSFNDWLIYNYAHKIDVARSGSTTTYTFYSRAASPTTGGTGGTGGGTTQAAEYVFATLAYDSSNNSYLLKTGSNQDFELVNSTITGTSSDSSFGVANNYSSWSSTTSLNQSFTFNQGSDSSTHIYSGANYSISYSKATSTGGGSGTSTNTTTYTTRVTSTATNSTLWERTMVIPGAGDTSTATRTTYTSATLGGSLTITYTPTATDGNITSYTVAYTSNTTSGGTGGGTGGSTVASQSQLFTFLGITSTSNTKADFSQSRLSSEDYFLYLPDMTL</sequence>
<name>Q8EX17_MALP2</name>
<dbReference type="AlphaFoldDB" id="Q8EX17"/>
<dbReference type="STRING" id="272633.gene:10731124"/>
<evidence type="ECO:0000313" key="2">
    <source>
        <dbReference type="Proteomes" id="UP000002522"/>
    </source>
</evidence>
<keyword evidence="2" id="KW-1185">Reference proteome</keyword>
<accession>Q8EX17</accession>
<dbReference type="HOGENOM" id="CLU_820896_0_0_14"/>
<dbReference type="Proteomes" id="UP000002522">
    <property type="component" value="Chromosome"/>
</dbReference>
<reference evidence="1 2" key="1">
    <citation type="journal article" date="2002" name="Nucleic Acids Res.">
        <title>The complete genomic sequence of Mycoplasma penetrans, an intracellular bacterial pathogen in humans.</title>
        <authorList>
            <person name="Sasaki Y."/>
            <person name="Ishikawa J."/>
            <person name="Yamashita A."/>
            <person name="Oshima K."/>
            <person name="Kenri T."/>
            <person name="Furuya K."/>
            <person name="Yoshino C."/>
            <person name="Horino A."/>
            <person name="Shiba T."/>
            <person name="Sasaki T."/>
            <person name="Hattori M."/>
        </authorList>
    </citation>
    <scope>NUCLEOTIDE SEQUENCE [LARGE SCALE GENOMIC DNA]</scope>
    <source>
        <strain evidence="1 2">HF-2</strain>
    </source>
</reference>
<dbReference type="EMBL" id="BA000026">
    <property type="protein sequence ID" value="BAC43823.1"/>
    <property type="molecule type" value="Genomic_DNA"/>
</dbReference>
<protein>
    <submittedName>
        <fullName evidence="1">Uncharacterized protein</fullName>
    </submittedName>
</protein>
<proteinExistence type="predicted"/>